<evidence type="ECO:0000313" key="2">
    <source>
        <dbReference type="EMBL" id="ALS25149.1"/>
    </source>
</evidence>
<dbReference type="STRING" id="162209.IJ22_48870"/>
<sequence length="241" mass="25335">MALWGSIINALAIMVGGLLGSLVLPRIPEGIRNTVMQGLGIAIAVLGITMALKSENFLIVIISIAVGGILGEVMRIEYRLNQLGHWVESQFRREEKTGPTNRGGIAEGFVTATLIYCIGAMAILGSIDSGLRHNHDILYTKSMLDGISAVILSSTLGIGVTLSAVPVFLYQGTIALTSTLFTLFISEADLSAVITEVTAVGGVLIIGIGLNILHIKNINVANLLPSIVIAAVIVLAELSLH</sequence>
<evidence type="ECO:0000256" key="1">
    <source>
        <dbReference type="SAM" id="Phobius"/>
    </source>
</evidence>
<dbReference type="AlphaFoldDB" id="A0A0U2WCI4"/>
<proteinExistence type="predicted"/>
<reference evidence="3" key="1">
    <citation type="submission" date="2015-12" db="EMBL/GenBank/DDBJ databases">
        <title>Complete genome sequences of two moderately thermophilic Paenibacillus species.</title>
        <authorList>
            <person name="Butler R.III."/>
            <person name="Wang J."/>
            <person name="Stark B.C."/>
            <person name="Pombert J.-F."/>
        </authorList>
    </citation>
    <scope>NUCLEOTIDE SEQUENCE [LARGE SCALE GENOMIC DNA]</scope>
    <source>
        <strain evidence="3">32O-Y</strain>
    </source>
</reference>
<dbReference type="KEGG" id="pnp:IJ22_48870"/>
<feature type="transmembrane region" description="Helical" evidence="1">
    <location>
        <begin position="147"/>
        <end position="170"/>
    </location>
</feature>
<dbReference type="InterPro" id="IPR007563">
    <property type="entry name" value="DUF554"/>
</dbReference>
<name>A0A0U2WCI4_9BACL</name>
<gene>
    <name evidence="2" type="ORF">IJ22_48870</name>
</gene>
<accession>A0A0U2WCI4</accession>
<dbReference type="Proteomes" id="UP000061660">
    <property type="component" value="Chromosome"/>
</dbReference>
<dbReference type="PANTHER" id="PTHR36111">
    <property type="entry name" value="INNER MEMBRANE PROTEIN-RELATED"/>
    <property type="match status" value="1"/>
</dbReference>
<dbReference type="EMBL" id="CP013652">
    <property type="protein sequence ID" value="ALS25149.1"/>
    <property type="molecule type" value="Genomic_DNA"/>
</dbReference>
<reference evidence="2 3" key="2">
    <citation type="journal article" date="2016" name="Genome Announc.">
        <title>Complete Genome Sequences of Two Interactive Moderate Thermophiles, Paenibacillus napthalenovorans 32O-Y and Paenibacillus sp. 32O-W.</title>
        <authorList>
            <person name="Butler R.R.III."/>
            <person name="Wang J."/>
            <person name="Stark B.C."/>
            <person name="Pombert J.F."/>
        </authorList>
    </citation>
    <scope>NUCLEOTIDE SEQUENCE [LARGE SCALE GENOMIC DNA]</scope>
    <source>
        <strain evidence="2 3">32O-Y</strain>
    </source>
</reference>
<feature type="transmembrane region" description="Helical" evidence="1">
    <location>
        <begin position="34"/>
        <end position="52"/>
    </location>
</feature>
<keyword evidence="3" id="KW-1185">Reference proteome</keyword>
<feature type="transmembrane region" description="Helical" evidence="1">
    <location>
        <begin position="7"/>
        <end position="28"/>
    </location>
</feature>
<dbReference type="OrthoDB" id="9797976at2"/>
<feature type="transmembrane region" description="Helical" evidence="1">
    <location>
        <begin position="190"/>
        <end position="213"/>
    </location>
</feature>
<dbReference type="RefSeq" id="WP_062410578.1">
    <property type="nucleotide sequence ID" value="NZ_CP013652.1"/>
</dbReference>
<feature type="transmembrane region" description="Helical" evidence="1">
    <location>
        <begin position="57"/>
        <end position="76"/>
    </location>
</feature>
<feature type="transmembrane region" description="Helical" evidence="1">
    <location>
        <begin position="108"/>
        <end position="127"/>
    </location>
</feature>
<keyword evidence="1" id="KW-0472">Membrane</keyword>
<evidence type="ECO:0000313" key="3">
    <source>
        <dbReference type="Proteomes" id="UP000061660"/>
    </source>
</evidence>
<organism evidence="2 3">
    <name type="scientific">Paenibacillus naphthalenovorans</name>
    <dbReference type="NCBI Taxonomy" id="162209"/>
    <lineage>
        <taxon>Bacteria</taxon>
        <taxon>Bacillati</taxon>
        <taxon>Bacillota</taxon>
        <taxon>Bacilli</taxon>
        <taxon>Bacillales</taxon>
        <taxon>Paenibacillaceae</taxon>
        <taxon>Paenibacillus</taxon>
    </lineage>
</organism>
<keyword evidence="1" id="KW-1133">Transmembrane helix</keyword>
<protein>
    <submittedName>
        <fullName evidence="2">Membrane protein</fullName>
    </submittedName>
</protein>
<keyword evidence="1" id="KW-0812">Transmembrane</keyword>
<feature type="transmembrane region" description="Helical" evidence="1">
    <location>
        <begin position="220"/>
        <end position="240"/>
    </location>
</feature>
<dbReference type="PATRIC" id="fig|162209.4.peg.5160"/>
<dbReference type="Pfam" id="PF04474">
    <property type="entry name" value="DUF554"/>
    <property type="match status" value="1"/>
</dbReference>
<dbReference type="PANTHER" id="PTHR36111:SF2">
    <property type="entry name" value="INNER MEMBRANE PROTEIN"/>
    <property type="match status" value="1"/>
</dbReference>